<comment type="caution">
    <text evidence="1">The sequence shown here is derived from an EMBL/GenBank/DDBJ whole genome shotgun (WGS) entry which is preliminary data.</text>
</comment>
<dbReference type="AlphaFoldDB" id="A0A9D4V5K2"/>
<evidence type="ECO:0000313" key="1">
    <source>
        <dbReference type="EMBL" id="KAI5079880.1"/>
    </source>
</evidence>
<organism evidence="1 2">
    <name type="scientific">Adiantum capillus-veneris</name>
    <name type="common">Maidenhair fern</name>
    <dbReference type="NCBI Taxonomy" id="13818"/>
    <lineage>
        <taxon>Eukaryota</taxon>
        <taxon>Viridiplantae</taxon>
        <taxon>Streptophyta</taxon>
        <taxon>Embryophyta</taxon>
        <taxon>Tracheophyta</taxon>
        <taxon>Polypodiopsida</taxon>
        <taxon>Polypodiidae</taxon>
        <taxon>Polypodiales</taxon>
        <taxon>Pteridineae</taxon>
        <taxon>Pteridaceae</taxon>
        <taxon>Vittarioideae</taxon>
        <taxon>Adiantum</taxon>
    </lineage>
</organism>
<keyword evidence="2" id="KW-1185">Reference proteome</keyword>
<name>A0A9D4V5K2_ADICA</name>
<sequence length="96" mass="10946">MLERHSIQDGCNELEWNSFGPWVAFGTHKVTLQPHCFFGSQSFSFNLHTQVLPPGIIKFGMPLHLETPWVNKVAQKSAEPIIAFEVQHVSKKDMLK</sequence>
<reference evidence="1 2" key="1">
    <citation type="submission" date="2021-01" db="EMBL/GenBank/DDBJ databases">
        <title>Adiantum capillus-veneris genome.</title>
        <authorList>
            <person name="Fang Y."/>
            <person name="Liao Q."/>
        </authorList>
    </citation>
    <scope>NUCLEOTIDE SEQUENCE [LARGE SCALE GENOMIC DNA]</scope>
    <source>
        <strain evidence="1">H3</strain>
        <tissue evidence="1">Leaf</tissue>
    </source>
</reference>
<proteinExistence type="predicted"/>
<gene>
    <name evidence="1" type="ORF">GOP47_0005359</name>
</gene>
<dbReference type="EMBL" id="JABFUD020000005">
    <property type="protein sequence ID" value="KAI5079880.1"/>
    <property type="molecule type" value="Genomic_DNA"/>
</dbReference>
<evidence type="ECO:0000313" key="2">
    <source>
        <dbReference type="Proteomes" id="UP000886520"/>
    </source>
</evidence>
<accession>A0A9D4V5K2</accession>
<dbReference type="Proteomes" id="UP000886520">
    <property type="component" value="Chromosome 5"/>
</dbReference>
<protein>
    <submittedName>
        <fullName evidence="1">Uncharacterized protein</fullName>
    </submittedName>
</protein>